<dbReference type="AlphaFoldDB" id="A0A412AVY2"/>
<feature type="transmembrane region" description="Helical" evidence="1">
    <location>
        <begin position="127"/>
        <end position="144"/>
    </location>
</feature>
<evidence type="ECO:0000313" key="2">
    <source>
        <dbReference type="EMBL" id="RGQ37782.1"/>
    </source>
</evidence>
<feature type="transmembrane region" description="Helical" evidence="1">
    <location>
        <begin position="12"/>
        <end position="32"/>
    </location>
</feature>
<feature type="transmembrane region" description="Helical" evidence="1">
    <location>
        <begin position="95"/>
        <end position="115"/>
    </location>
</feature>
<keyword evidence="1" id="KW-0812">Transmembrane</keyword>
<feature type="transmembrane region" description="Helical" evidence="1">
    <location>
        <begin position="38"/>
        <end position="60"/>
    </location>
</feature>
<protein>
    <submittedName>
        <fullName evidence="2">Uncharacterized protein</fullName>
    </submittedName>
</protein>
<keyword evidence="1" id="KW-1133">Transmembrane helix</keyword>
<gene>
    <name evidence="2" type="ORF">DWY99_10430</name>
</gene>
<proteinExistence type="predicted"/>
<feature type="transmembrane region" description="Helical" evidence="1">
    <location>
        <begin position="448"/>
        <end position="469"/>
    </location>
</feature>
<evidence type="ECO:0000256" key="1">
    <source>
        <dbReference type="SAM" id="Phobius"/>
    </source>
</evidence>
<organism evidence="2 3">
    <name type="scientific">[Clostridium] leptum</name>
    <dbReference type="NCBI Taxonomy" id="1535"/>
    <lineage>
        <taxon>Bacteria</taxon>
        <taxon>Bacillati</taxon>
        <taxon>Bacillota</taxon>
        <taxon>Clostridia</taxon>
        <taxon>Eubacteriales</taxon>
        <taxon>Oscillospiraceae</taxon>
        <taxon>Oscillospiraceae incertae sedis</taxon>
    </lineage>
</organism>
<feature type="transmembrane region" description="Helical" evidence="1">
    <location>
        <begin position="371"/>
        <end position="393"/>
    </location>
</feature>
<feature type="transmembrane region" description="Helical" evidence="1">
    <location>
        <begin position="72"/>
        <end position="89"/>
    </location>
</feature>
<comment type="caution">
    <text evidence="2">The sequence shown here is derived from an EMBL/GenBank/DDBJ whole genome shotgun (WGS) entry which is preliminary data.</text>
</comment>
<evidence type="ECO:0000313" key="3">
    <source>
        <dbReference type="Proteomes" id="UP000284751"/>
    </source>
</evidence>
<feature type="transmembrane region" description="Helical" evidence="1">
    <location>
        <begin position="405"/>
        <end position="428"/>
    </location>
</feature>
<name>A0A412AVY2_9FIRM</name>
<reference evidence="2 3" key="1">
    <citation type="submission" date="2018-08" db="EMBL/GenBank/DDBJ databases">
        <title>A genome reference for cultivated species of the human gut microbiota.</title>
        <authorList>
            <person name="Zou Y."/>
            <person name="Xue W."/>
            <person name="Luo G."/>
        </authorList>
    </citation>
    <scope>NUCLEOTIDE SEQUENCE [LARGE SCALE GENOMIC DNA]</scope>
    <source>
        <strain evidence="2 3">AF28-26</strain>
    </source>
</reference>
<keyword evidence="1" id="KW-0472">Membrane</keyword>
<dbReference type="Proteomes" id="UP000284751">
    <property type="component" value="Unassembled WGS sequence"/>
</dbReference>
<dbReference type="EMBL" id="QRTC01000044">
    <property type="protein sequence ID" value="RGQ37782.1"/>
    <property type="molecule type" value="Genomic_DNA"/>
</dbReference>
<accession>A0A412AVY2</accession>
<sequence length="485" mass="55903">MVRLFSRFDLQPIFLIFIYLFVLFTPCAFDYYVGTRLYRNSIIAPFLFIVFALMLILIVDILKNKDISAKKILLNIITLSFFFTFTYYIKEDGFWMLPCLTLMFAICIGISIYHYFKNKDNRNPMRLLRLIIILFLPLILFYAGTNFYKGVNYHFFGVYEINTRTEGELGKFVSSIYKIKSDHRDKNIWAPYDAIEKAFDASETLQKYPELEESILNTVWFDGGKSMIAGDFLTWVLRTSLDSTGLWKSDAQINELFAQVNEEISQAFVDGTLEKDDRISLTSSGGSRTFSEILELQDEITQTYRTSILMEGYIAQKGQTEYNRLESCSTASYITNMNFLPIENGYAVGFQEKKAMVGNSIASGIIKLYSILNPMLCLIAIVGFFLTLISLLARKNQASKETKRLFVFALSTVFVFAGMSLVYAFGISWFSEFIWRETDIINTNVLKLYTIGIVPMLCMVELFGLYLFLNCIKKILPFFSSRLKK</sequence>